<dbReference type="Proteomes" id="UP000003571">
    <property type="component" value="Unassembled WGS sequence"/>
</dbReference>
<dbReference type="Pfam" id="PF02616">
    <property type="entry name" value="SMC_ScpA"/>
    <property type="match status" value="1"/>
</dbReference>
<comment type="caution">
    <text evidence="2">The sequence shown here is derived from an EMBL/GenBank/DDBJ whole genome shotgun (WGS) entry which is preliminary data.</text>
</comment>
<evidence type="ECO:0000313" key="2">
    <source>
        <dbReference type="EMBL" id="EIC02759.1"/>
    </source>
</evidence>
<protein>
    <recommendedName>
        <fullName evidence="1">Segregation and condensation protein A</fullName>
    </recommendedName>
</protein>
<dbReference type="EMBL" id="AGRW01000034">
    <property type="protein sequence ID" value="EIC02759.1"/>
    <property type="molecule type" value="Genomic_DNA"/>
</dbReference>
<accession>H7EI80</accession>
<dbReference type="InterPro" id="IPR003768">
    <property type="entry name" value="ScpA"/>
</dbReference>
<dbReference type="AlphaFoldDB" id="H7EI80"/>
<dbReference type="PANTHER" id="PTHR33969">
    <property type="entry name" value="SEGREGATION AND CONDENSATION PROTEIN A"/>
    <property type="match status" value="1"/>
</dbReference>
<proteinExistence type="predicted"/>
<keyword evidence="3" id="KW-1185">Reference proteome</keyword>
<dbReference type="PANTHER" id="PTHR33969:SF2">
    <property type="entry name" value="SEGREGATION AND CONDENSATION PROTEIN A"/>
    <property type="match status" value="1"/>
</dbReference>
<name>H7EI80_9SPIR</name>
<gene>
    <name evidence="2" type="ORF">TresaDRAFT_2254</name>
</gene>
<dbReference type="Gene3D" id="6.10.250.2410">
    <property type="match status" value="1"/>
</dbReference>
<organism evidence="2 3">
    <name type="scientific">Treponema saccharophilum DSM 2985</name>
    <dbReference type="NCBI Taxonomy" id="907348"/>
    <lineage>
        <taxon>Bacteria</taxon>
        <taxon>Pseudomonadati</taxon>
        <taxon>Spirochaetota</taxon>
        <taxon>Spirochaetia</taxon>
        <taxon>Spirochaetales</taxon>
        <taxon>Treponemataceae</taxon>
        <taxon>Treponema</taxon>
    </lineage>
</organism>
<sequence>MMCPVVMEKRRYAVGQFEGPLDLLLALIKDNRIDLYDIPIAVVTEQFLEYLDEASSVDIGDLSDFYRMAARLVHLKSRMMIPAEPDEGDPFEFEDPRGDLVEMLIEYQRFKKLSSLMEEKEDENEWNFERKRIKRFLPEEPADDGWQEVDAEGMLMQMGRIYRALVSSISNTRVLDMYEEVSVGEKLTLMEEMFERKGECLFSELVRDGSKIDFVCAFMAVLEAVKFKTARIFQRRMFGDIKICRCRMD</sequence>
<dbReference type="Gene3D" id="1.10.10.580">
    <property type="entry name" value="Structural maintenance of chromosome 1. Chain E"/>
    <property type="match status" value="1"/>
</dbReference>
<dbReference type="OrthoDB" id="9811016at2"/>
<dbReference type="eggNOG" id="COG1354">
    <property type="taxonomic scope" value="Bacteria"/>
</dbReference>
<dbReference type="PATRIC" id="fig|907348.3.peg.517"/>
<evidence type="ECO:0000256" key="1">
    <source>
        <dbReference type="ARBA" id="ARBA00044777"/>
    </source>
</evidence>
<dbReference type="InterPro" id="IPR023093">
    <property type="entry name" value="ScpA-like_C"/>
</dbReference>
<reference evidence="2 3" key="1">
    <citation type="submission" date="2011-09" db="EMBL/GenBank/DDBJ databases">
        <title>The draft genome of Treponema saccharophilum DSM 2985.</title>
        <authorList>
            <consortium name="US DOE Joint Genome Institute (JGI-PGF)"/>
            <person name="Lucas S."/>
            <person name="Copeland A."/>
            <person name="Lapidus A."/>
            <person name="Glavina del Rio T."/>
            <person name="Dalin E."/>
            <person name="Tice H."/>
            <person name="Bruce D."/>
            <person name="Goodwin L."/>
            <person name="Pitluck S."/>
            <person name="Peters L."/>
            <person name="Kyrpides N."/>
            <person name="Mavromatis K."/>
            <person name="Ivanova N."/>
            <person name="Markowitz V."/>
            <person name="Cheng J.-F."/>
            <person name="Hugenholtz P."/>
            <person name="Woyke T."/>
            <person name="Wu D."/>
            <person name="Gronow S."/>
            <person name="Wellnitz S."/>
            <person name="Brambilla E."/>
            <person name="Klenk H.-P."/>
            <person name="Eisen J.A."/>
        </authorList>
    </citation>
    <scope>NUCLEOTIDE SEQUENCE [LARGE SCALE GENOMIC DNA]</scope>
    <source>
        <strain evidence="2 3">DSM 2985</strain>
    </source>
</reference>
<dbReference type="STRING" id="907348.TresaDRAFT_2254"/>
<evidence type="ECO:0000313" key="3">
    <source>
        <dbReference type="Proteomes" id="UP000003571"/>
    </source>
</evidence>